<gene>
    <name evidence="3" type="ORF">HIV01_011230</name>
</gene>
<evidence type="ECO:0000313" key="3">
    <source>
        <dbReference type="EMBL" id="QSX73808.1"/>
    </source>
</evidence>
<dbReference type="EMBL" id="CP071517">
    <property type="protein sequence ID" value="QSX73808.1"/>
    <property type="molecule type" value="Genomic_DNA"/>
</dbReference>
<keyword evidence="4" id="KW-1185">Reference proteome</keyword>
<evidence type="ECO:0000313" key="4">
    <source>
        <dbReference type="Proteomes" id="UP000663400"/>
    </source>
</evidence>
<proteinExistence type="predicted"/>
<dbReference type="SMART" id="SM00869">
    <property type="entry name" value="Autotransporter"/>
    <property type="match status" value="1"/>
</dbReference>
<dbReference type="RefSeq" id="WP_207526932.1">
    <property type="nucleotide sequence ID" value="NZ_CP071517.1"/>
</dbReference>
<dbReference type="InterPro" id="IPR036709">
    <property type="entry name" value="Autotransporte_beta_dom_sf"/>
</dbReference>
<dbReference type="SUPFAM" id="SSF49373">
    <property type="entry name" value="Invasin/intimin cell-adhesion fragments"/>
    <property type="match status" value="1"/>
</dbReference>
<reference evidence="3 4" key="1">
    <citation type="submission" date="2021-02" db="EMBL/GenBank/DDBJ databases">
        <title>Lysobacter arenosi sp. nov., isolated from soil of gangwondo yeongwol, south Korea.</title>
        <authorList>
            <person name="Kim K.R."/>
            <person name="Kim K.H."/>
            <person name="Jeon C.O."/>
        </authorList>
    </citation>
    <scope>NUCLEOTIDE SEQUENCE [LARGE SCALE GENOMIC DNA]</scope>
    <source>
        <strain evidence="3 4">R7</strain>
    </source>
</reference>
<accession>A0ABX7R6Q8</accession>
<organism evidence="3 4">
    <name type="scientific">Lysobacter arenosi</name>
    <dbReference type="NCBI Taxonomy" id="2795387"/>
    <lineage>
        <taxon>Bacteria</taxon>
        <taxon>Pseudomonadati</taxon>
        <taxon>Pseudomonadota</taxon>
        <taxon>Gammaproteobacteria</taxon>
        <taxon>Lysobacterales</taxon>
        <taxon>Lysobacteraceae</taxon>
        <taxon>Lysobacter</taxon>
    </lineage>
</organism>
<feature type="domain" description="Autotransporter" evidence="2">
    <location>
        <begin position="230"/>
        <end position="507"/>
    </location>
</feature>
<evidence type="ECO:0000259" key="2">
    <source>
        <dbReference type="PROSITE" id="PS51208"/>
    </source>
</evidence>
<dbReference type="SUPFAM" id="SSF103515">
    <property type="entry name" value="Autotransporter"/>
    <property type="match status" value="1"/>
</dbReference>
<dbReference type="PROSITE" id="PS51208">
    <property type="entry name" value="AUTOTRANSPORTER"/>
    <property type="match status" value="1"/>
</dbReference>
<feature type="region of interest" description="Disordered" evidence="1">
    <location>
        <begin position="509"/>
        <end position="538"/>
    </location>
</feature>
<dbReference type="Pfam" id="PF03797">
    <property type="entry name" value="Autotransporter"/>
    <property type="match status" value="1"/>
</dbReference>
<dbReference type="InterPro" id="IPR008964">
    <property type="entry name" value="Invasin/intimin_cell_adhesion"/>
</dbReference>
<sequence>MRNGHFALSATGGASGNAVVFATTTPAVCQVTGASVAMLSSGLCALTANQAGDGNYQAAAQVTLEVTIAAAVPTLQWVDELHKVYGEPSFDLPEPQSDSSGAFTYSSDNTQVATVNGRTVTVVGAGVAVLTATQAAAGNFTAGSVQMRLQVVDRPDPTRDADVVGGLQAQVDASVRFAAVQQGNIRGRLRQVRNGDNASSTSLSLAYAGQTGSPGMALPVGQAVGGRWPMLGNGWGMWMAGTVNFGKSGEGRRYDFQTDGVSFGADRALGDHALIGLAGSMATHDSDAVGSASSVNADQRSLSVYGLWGAGEHLFVDGMLAYGQLDFDLVRWSEAAGRAANARRDGDQFFGSVSFGYEHRNTRGLALTGYGRLDGSRTTLDPYQEGGLGIYDLSYREQTVQNTSLAVGMEGSYEFAGLNARYRPFWTVEYTQALENQGLARINYSQQPVSSDYGLRLRSYYDDLFAIGAGMDVRLRAGWLFTLLVGHEQGGNSTRANSVGLSISYGASGARPASAPASGVADQEPACTGRQCRRQGAP</sequence>
<dbReference type="Gene3D" id="2.60.40.1080">
    <property type="match status" value="1"/>
</dbReference>
<feature type="compositionally biased region" description="Low complexity" evidence="1">
    <location>
        <begin position="509"/>
        <end position="521"/>
    </location>
</feature>
<dbReference type="Gene3D" id="2.40.128.130">
    <property type="entry name" value="Autotransporter beta-domain"/>
    <property type="match status" value="1"/>
</dbReference>
<dbReference type="Proteomes" id="UP000663400">
    <property type="component" value="Chromosome"/>
</dbReference>
<dbReference type="InterPro" id="IPR005546">
    <property type="entry name" value="Autotransporte_beta"/>
</dbReference>
<evidence type="ECO:0000256" key="1">
    <source>
        <dbReference type="SAM" id="MobiDB-lite"/>
    </source>
</evidence>
<protein>
    <submittedName>
        <fullName evidence="3">Autotransporter outer membrane beta-barrel domain-containing protein</fullName>
    </submittedName>
</protein>
<name>A0ABX7R6Q8_9GAMM</name>